<proteinExistence type="predicted"/>
<dbReference type="EMBL" id="JAEQNC010000016">
    <property type="protein sequence ID" value="MBL0374851.1"/>
    <property type="molecule type" value="Genomic_DNA"/>
</dbReference>
<comment type="caution">
    <text evidence="1">The sequence shown here is derived from an EMBL/GenBank/DDBJ whole genome shotgun (WGS) entry which is preliminary data.</text>
</comment>
<accession>A0A936YVU4</accession>
<protein>
    <submittedName>
        <fullName evidence="1">Uncharacterized protein</fullName>
    </submittedName>
</protein>
<dbReference type="Proteomes" id="UP000633219">
    <property type="component" value="Unassembled WGS sequence"/>
</dbReference>
<gene>
    <name evidence="1" type="ORF">JJB09_22825</name>
</gene>
<dbReference type="AlphaFoldDB" id="A0A936YVU4"/>
<organism evidence="1 2">
    <name type="scientific">Rhizobium setariae</name>
    <dbReference type="NCBI Taxonomy" id="2801340"/>
    <lineage>
        <taxon>Bacteria</taxon>
        <taxon>Pseudomonadati</taxon>
        <taxon>Pseudomonadota</taxon>
        <taxon>Alphaproteobacteria</taxon>
        <taxon>Hyphomicrobiales</taxon>
        <taxon>Rhizobiaceae</taxon>
        <taxon>Rhizobium/Agrobacterium group</taxon>
        <taxon>Rhizobium</taxon>
    </lineage>
</organism>
<evidence type="ECO:0000313" key="2">
    <source>
        <dbReference type="Proteomes" id="UP000633219"/>
    </source>
</evidence>
<name>A0A936YVU4_9HYPH</name>
<evidence type="ECO:0000313" key="1">
    <source>
        <dbReference type="EMBL" id="MBL0374851.1"/>
    </source>
</evidence>
<dbReference type="RefSeq" id="WP_201663402.1">
    <property type="nucleotide sequence ID" value="NZ_JAEQNC010000016.1"/>
</dbReference>
<reference evidence="1" key="1">
    <citation type="submission" date="2021-01" db="EMBL/GenBank/DDBJ databases">
        <title>Rhizobium sp. strain KVB221 16S ribosomal RNA gene Genome sequencing and assembly.</title>
        <authorList>
            <person name="Kang M."/>
        </authorList>
    </citation>
    <scope>NUCLEOTIDE SEQUENCE</scope>
    <source>
        <strain evidence="1">KVB221</strain>
    </source>
</reference>
<keyword evidence="2" id="KW-1185">Reference proteome</keyword>
<sequence>MVLALWVVIIGAFLGFFFWATSMVKQEADNECFDAGLAIVEFGRAYPREAIRSVIISADGEMVFLRLWSGRTGCMRRSGARHLCHLIDAAMVQVTPSSNGKGLVLDFPVSKALSGDFEFRTQKEAAEVSLWILGSLTAANDSHLKIPSHA</sequence>